<evidence type="ECO:0000313" key="1">
    <source>
        <dbReference type="EMBL" id="CAE0725351.1"/>
    </source>
</evidence>
<sequence length="196" mass="21334">MLQEKTCVKKAATAKHKTTGAGSKTAKRLTASSQNILNIIAAVSHQMNSTEVNRSLLAMQAKIAVKSLNNTLSKLKQKGLVTLETGASVSITPGGIEQADIGAIKICKTNREHHQNTMETFKLRPKQRLLFAELSDGCIKTKKNVLATIGQTSMKSFQNMLMPLKKMGILAYDKDTVWLTDAMFVIEGRTGSNPCV</sequence>
<name>A0A6V0BUQ8_9STRA</name>
<gene>
    <name evidence="1" type="ORF">PAUS00366_LOCUS18108</name>
    <name evidence="2" type="ORF">PAUS00366_LOCUS18109</name>
</gene>
<dbReference type="EMBL" id="HBIX01026597">
    <property type="protein sequence ID" value="CAE0725352.1"/>
    <property type="molecule type" value="Transcribed_RNA"/>
</dbReference>
<organism evidence="1">
    <name type="scientific">Pseudo-nitzschia australis</name>
    <dbReference type="NCBI Taxonomy" id="44445"/>
    <lineage>
        <taxon>Eukaryota</taxon>
        <taxon>Sar</taxon>
        <taxon>Stramenopiles</taxon>
        <taxon>Ochrophyta</taxon>
        <taxon>Bacillariophyta</taxon>
        <taxon>Bacillariophyceae</taxon>
        <taxon>Bacillariophycidae</taxon>
        <taxon>Bacillariales</taxon>
        <taxon>Bacillariaceae</taxon>
        <taxon>Pseudo-nitzschia</taxon>
    </lineage>
</organism>
<accession>A0A6V0BUQ8</accession>
<dbReference type="Gene3D" id="1.10.10.10">
    <property type="entry name" value="Winged helix-like DNA-binding domain superfamily/Winged helix DNA-binding domain"/>
    <property type="match status" value="1"/>
</dbReference>
<dbReference type="AlphaFoldDB" id="A0A6V0BUQ8"/>
<dbReference type="InterPro" id="IPR036388">
    <property type="entry name" value="WH-like_DNA-bd_sf"/>
</dbReference>
<evidence type="ECO:0000313" key="2">
    <source>
        <dbReference type="EMBL" id="CAE0725352.1"/>
    </source>
</evidence>
<reference evidence="1" key="1">
    <citation type="submission" date="2021-01" db="EMBL/GenBank/DDBJ databases">
        <authorList>
            <person name="Corre E."/>
            <person name="Pelletier E."/>
            <person name="Niang G."/>
            <person name="Scheremetjew M."/>
            <person name="Finn R."/>
            <person name="Kale V."/>
            <person name="Holt S."/>
            <person name="Cochrane G."/>
            <person name="Meng A."/>
            <person name="Brown T."/>
            <person name="Cohen L."/>
        </authorList>
    </citation>
    <scope>NUCLEOTIDE SEQUENCE</scope>
    <source>
        <strain evidence="1">10249 10 AB</strain>
    </source>
</reference>
<dbReference type="EMBL" id="HBIX01026596">
    <property type="protein sequence ID" value="CAE0725351.1"/>
    <property type="molecule type" value="Transcribed_RNA"/>
</dbReference>
<protein>
    <submittedName>
        <fullName evidence="1">Uncharacterized protein</fullName>
    </submittedName>
</protein>
<proteinExistence type="predicted"/>